<dbReference type="PRINTS" id="PR00625">
    <property type="entry name" value="JDOMAIN"/>
</dbReference>
<reference evidence="4" key="1">
    <citation type="submission" date="2014-05" db="EMBL/GenBank/DDBJ databases">
        <title>The transcriptome of the halophilic microalga Tetraselmis sp. GSL018 isolated from the Great Salt Lake, Utah.</title>
        <authorList>
            <person name="Jinkerson R.E."/>
            <person name="D'Adamo S."/>
            <person name="Posewitz M.C."/>
        </authorList>
    </citation>
    <scope>NUCLEOTIDE SEQUENCE</scope>
    <source>
        <strain evidence="4">GSL018</strain>
    </source>
</reference>
<feature type="region of interest" description="Disordered" evidence="2">
    <location>
        <begin position="199"/>
        <end position="219"/>
    </location>
</feature>
<dbReference type="InterPro" id="IPR036869">
    <property type="entry name" value="J_dom_sf"/>
</dbReference>
<dbReference type="GO" id="GO:0051082">
    <property type="term" value="F:unfolded protein binding"/>
    <property type="evidence" value="ECO:0007669"/>
    <property type="project" value="InterPro"/>
</dbReference>
<organism evidence="4">
    <name type="scientific">Tetraselmis sp. GSL018</name>
    <dbReference type="NCBI Taxonomy" id="582737"/>
    <lineage>
        <taxon>Eukaryota</taxon>
        <taxon>Viridiplantae</taxon>
        <taxon>Chlorophyta</taxon>
        <taxon>core chlorophytes</taxon>
        <taxon>Chlorodendrophyceae</taxon>
        <taxon>Chlorodendrales</taxon>
        <taxon>Chlorodendraceae</taxon>
        <taxon>Tetraselmis</taxon>
    </lineage>
</organism>
<feature type="domain" description="J" evidence="3">
    <location>
        <begin position="140"/>
        <end position="203"/>
    </location>
</feature>
<dbReference type="PANTHER" id="PTHR24078:SF562">
    <property type="entry name" value="DNAJ DOMAIN CONTAINING PROTEIN"/>
    <property type="match status" value="1"/>
</dbReference>
<dbReference type="InterPro" id="IPR051339">
    <property type="entry name" value="DnaJ_subfamily_B"/>
</dbReference>
<keyword evidence="1" id="KW-0143">Chaperone</keyword>
<sequence>MSGSMVERCTAPTPSQWPCVAGLDTLDDLKPAKPHKASEFELNSEPFPAIPSINSLSSFHLPSVSRALDPGFVSAKRLLASDSLHTDGNEFQGPDSKRLRESQVAQPECSTGAATPSANEKQFSSSSNGGSVCTEPDTKGYYNILGLEEDCSQEDVRKAYRSLAKLSHPDKSDSSCSQRFQQINEAYAVLSDPARRALYDKGEFDNPPESRQESSAEADLAKKTRELLQVIFGPQETHRGAGTASLRKRVEKTLPVTLEELVRGATKNLKVARRNGHSQVVQVVIQPGWREGTKLLFAGLGGEAAGDEPEPLDLVLVLKEVEHPLYKRQGDHLCLHVSLPLVTALCGGQLTLPGLSGEPEIRLNMLPGINPYEPFRIRGRGMPLPSDANLRGDLILQFKLALPQRLSNSQRMQLRAILSAPAGS</sequence>
<dbReference type="InterPro" id="IPR008971">
    <property type="entry name" value="HSP40/DnaJ_pept-bd"/>
</dbReference>
<protein>
    <submittedName>
        <fullName evidence="4">Curved DNA-binding protein</fullName>
    </submittedName>
</protein>
<dbReference type="Pfam" id="PF00226">
    <property type="entry name" value="DnaJ"/>
    <property type="match status" value="1"/>
</dbReference>
<dbReference type="GO" id="GO:0051087">
    <property type="term" value="F:protein-folding chaperone binding"/>
    <property type="evidence" value="ECO:0007669"/>
    <property type="project" value="TreeGrafter"/>
</dbReference>
<accession>A0A061QWW0</accession>
<dbReference type="InterPro" id="IPR018253">
    <property type="entry name" value="DnaJ_domain_CS"/>
</dbReference>
<dbReference type="GO" id="GO:0006457">
    <property type="term" value="P:protein folding"/>
    <property type="evidence" value="ECO:0007669"/>
    <property type="project" value="InterPro"/>
</dbReference>
<dbReference type="SUPFAM" id="SSF49493">
    <property type="entry name" value="HSP40/DnaJ peptide-binding domain"/>
    <property type="match status" value="2"/>
</dbReference>
<dbReference type="InterPro" id="IPR002939">
    <property type="entry name" value="DnaJ_C"/>
</dbReference>
<dbReference type="CDD" id="cd10747">
    <property type="entry name" value="DnaJ_C"/>
    <property type="match status" value="1"/>
</dbReference>
<feature type="compositionally biased region" description="Polar residues" evidence="2">
    <location>
        <begin position="103"/>
        <end position="131"/>
    </location>
</feature>
<dbReference type="AlphaFoldDB" id="A0A061QWW0"/>
<gene>
    <name evidence="4" type="primary">CBPA</name>
    <name evidence="4" type="ORF">TSPGSL018_22249</name>
</gene>
<dbReference type="PANTHER" id="PTHR24078">
    <property type="entry name" value="DNAJ HOMOLOG SUBFAMILY C MEMBER"/>
    <property type="match status" value="1"/>
</dbReference>
<keyword evidence="4" id="KW-0238">DNA-binding</keyword>
<feature type="region of interest" description="Disordered" evidence="2">
    <location>
        <begin position="85"/>
        <end position="132"/>
    </location>
</feature>
<dbReference type="Gene3D" id="2.60.260.20">
    <property type="entry name" value="Urease metallochaperone UreE, N-terminal domain"/>
    <property type="match status" value="2"/>
</dbReference>
<dbReference type="Pfam" id="PF01556">
    <property type="entry name" value="DnaJ_C"/>
    <property type="match status" value="1"/>
</dbReference>
<dbReference type="CDD" id="cd06257">
    <property type="entry name" value="DnaJ"/>
    <property type="match status" value="1"/>
</dbReference>
<dbReference type="SMART" id="SM00271">
    <property type="entry name" value="DnaJ"/>
    <property type="match status" value="1"/>
</dbReference>
<proteinExistence type="predicted"/>
<dbReference type="PROSITE" id="PS00636">
    <property type="entry name" value="DNAJ_1"/>
    <property type="match status" value="1"/>
</dbReference>
<evidence type="ECO:0000313" key="4">
    <source>
        <dbReference type="EMBL" id="JAC62811.1"/>
    </source>
</evidence>
<dbReference type="EMBL" id="GBEZ01024145">
    <property type="protein sequence ID" value="JAC62811.1"/>
    <property type="molecule type" value="Transcribed_RNA"/>
</dbReference>
<name>A0A061QWW0_9CHLO</name>
<dbReference type="GO" id="GO:0003677">
    <property type="term" value="F:DNA binding"/>
    <property type="evidence" value="ECO:0007669"/>
    <property type="project" value="UniProtKB-KW"/>
</dbReference>
<evidence type="ECO:0000256" key="2">
    <source>
        <dbReference type="SAM" id="MobiDB-lite"/>
    </source>
</evidence>
<dbReference type="Gene3D" id="1.10.287.110">
    <property type="entry name" value="DnaJ domain"/>
    <property type="match status" value="1"/>
</dbReference>
<dbReference type="PROSITE" id="PS50076">
    <property type="entry name" value="DNAJ_2"/>
    <property type="match status" value="1"/>
</dbReference>
<evidence type="ECO:0000259" key="3">
    <source>
        <dbReference type="PROSITE" id="PS50076"/>
    </source>
</evidence>
<evidence type="ECO:0000256" key="1">
    <source>
        <dbReference type="ARBA" id="ARBA00023186"/>
    </source>
</evidence>
<dbReference type="InterPro" id="IPR001623">
    <property type="entry name" value="DnaJ_domain"/>
</dbReference>
<dbReference type="GO" id="GO:0005829">
    <property type="term" value="C:cytosol"/>
    <property type="evidence" value="ECO:0007669"/>
    <property type="project" value="TreeGrafter"/>
</dbReference>
<dbReference type="SUPFAM" id="SSF46565">
    <property type="entry name" value="Chaperone J-domain"/>
    <property type="match status" value="1"/>
</dbReference>